<evidence type="ECO:0000313" key="4">
    <source>
        <dbReference type="EMBL" id="ACD70925.1"/>
    </source>
</evidence>
<feature type="repeat" description="ANK" evidence="3">
    <location>
        <begin position="243"/>
        <end position="275"/>
    </location>
</feature>
<name>A0A0H3BKM7_TREPS</name>
<keyword evidence="1" id="KW-0677">Repeat</keyword>
<sequence>MKVVLFYDQGRAHSVAAICEVLCAQGCAVTPHAIEQVWNDTSPCSTPLALVQDATHVFFLYAHEPMRDPAFIFFSGVACGRGMHVLLLATTTEVRDIHVFRDLVFLLEEETFEDFFRVEHERFVRQKKKRVARTALLERGYPCFEENFIATVMDGNIDIVNLFLDAGFSAALKDARGTPVLSLAVREGQDEMAAQLIARGAPVDQLSDDRAYSALMEAAQIGNRTVARLLLHAGADPNVRGSNGQTALVLAVGRKDHVLIRLLMDHGANPYLEDKLGLSAQGYAKLFNDPTLCTLVGV</sequence>
<dbReference type="PANTHER" id="PTHR24166">
    <property type="entry name" value="ROLLING PEBBLES, ISOFORM B"/>
    <property type="match status" value="1"/>
</dbReference>
<feature type="repeat" description="ANK" evidence="3">
    <location>
        <begin position="176"/>
        <end position="208"/>
    </location>
</feature>
<dbReference type="PROSITE" id="PS50088">
    <property type="entry name" value="ANK_REPEAT"/>
    <property type="match status" value="3"/>
</dbReference>
<dbReference type="SMR" id="A0A0H3BKM7"/>
<evidence type="ECO:0000256" key="3">
    <source>
        <dbReference type="PROSITE-ProRule" id="PRU00023"/>
    </source>
</evidence>
<dbReference type="EMBL" id="CP000805">
    <property type="protein sequence ID" value="ACD70925.1"/>
    <property type="molecule type" value="Genomic_DNA"/>
</dbReference>
<protein>
    <submittedName>
        <fullName evidence="4">Uncharacterized protein</fullName>
    </submittedName>
</protein>
<dbReference type="PROSITE" id="PS50297">
    <property type="entry name" value="ANK_REP_REGION"/>
    <property type="match status" value="2"/>
</dbReference>
<keyword evidence="2 3" id="KW-0040">ANK repeat</keyword>
<dbReference type="GeneID" id="93876269"/>
<dbReference type="Pfam" id="PF00023">
    <property type="entry name" value="Ank"/>
    <property type="match status" value="1"/>
</dbReference>
<gene>
    <name evidence="4" type="ordered locus">TPASS_0502</name>
</gene>
<dbReference type="Proteomes" id="UP000001202">
    <property type="component" value="Chromosome"/>
</dbReference>
<dbReference type="InterPro" id="IPR036770">
    <property type="entry name" value="Ankyrin_rpt-contain_sf"/>
</dbReference>
<dbReference type="InterPro" id="IPR002110">
    <property type="entry name" value="Ankyrin_rpt"/>
</dbReference>
<dbReference type="RefSeq" id="WP_010881951.1">
    <property type="nucleotide sequence ID" value="NC_010741.1"/>
</dbReference>
<dbReference type="KEGG" id="tpp:TPASS_0502"/>
<dbReference type="SMART" id="SM00248">
    <property type="entry name" value="ANK"/>
    <property type="match status" value="4"/>
</dbReference>
<dbReference type="PATRIC" id="fig|455434.6.peg.500"/>
<dbReference type="InterPro" id="IPR050889">
    <property type="entry name" value="Dendritic_Spine_Reg/Scaffold"/>
</dbReference>
<evidence type="ECO:0000256" key="1">
    <source>
        <dbReference type="ARBA" id="ARBA00022737"/>
    </source>
</evidence>
<reference evidence="4 5" key="1">
    <citation type="journal article" date="2008" name="BMC Microbiol.">
        <title>Complete genome sequence of Treponema pallidum ssp. pallidum strain SS14 determined with oligonucleotide arrays.</title>
        <authorList>
            <person name="Matejkova P."/>
            <person name="Strouhal M."/>
            <person name="Smajs D."/>
            <person name="Norris S.J."/>
            <person name="Palzkill T."/>
            <person name="Petrosino J.F."/>
            <person name="Sodergren E."/>
            <person name="Norton J.E."/>
            <person name="Singh J."/>
            <person name="Richmond T.A."/>
            <person name="Molla M.N."/>
            <person name="Albert T.J."/>
            <person name="Weinstock G.M."/>
        </authorList>
    </citation>
    <scope>NUCLEOTIDE SEQUENCE [LARGE SCALE GENOMIC DNA]</scope>
    <source>
        <strain evidence="4 5">SS14</strain>
    </source>
</reference>
<evidence type="ECO:0000256" key="2">
    <source>
        <dbReference type="ARBA" id="ARBA00023043"/>
    </source>
</evidence>
<proteinExistence type="predicted"/>
<evidence type="ECO:0000313" key="5">
    <source>
        <dbReference type="Proteomes" id="UP000001202"/>
    </source>
</evidence>
<dbReference type="AlphaFoldDB" id="A0A0H3BKM7"/>
<dbReference type="PANTHER" id="PTHR24166:SF47">
    <property type="entry name" value="M-PHASE PHOSPHOPROTEIN 8"/>
    <property type="match status" value="1"/>
</dbReference>
<accession>A0A0H3BKM7</accession>
<dbReference type="Pfam" id="PF12796">
    <property type="entry name" value="Ank_2"/>
    <property type="match status" value="1"/>
</dbReference>
<organism evidence="4 5">
    <name type="scientific">Treponema pallidum subsp. pallidum (strain SS14)</name>
    <dbReference type="NCBI Taxonomy" id="455434"/>
    <lineage>
        <taxon>Bacteria</taxon>
        <taxon>Pseudomonadati</taxon>
        <taxon>Spirochaetota</taxon>
        <taxon>Spirochaetia</taxon>
        <taxon>Spirochaetales</taxon>
        <taxon>Treponemataceae</taxon>
        <taxon>Treponema</taxon>
    </lineage>
</organism>
<dbReference type="Gene3D" id="1.25.40.20">
    <property type="entry name" value="Ankyrin repeat-containing domain"/>
    <property type="match status" value="1"/>
</dbReference>
<feature type="repeat" description="ANK" evidence="3">
    <location>
        <begin position="210"/>
        <end position="242"/>
    </location>
</feature>
<dbReference type="SUPFAM" id="SSF48403">
    <property type="entry name" value="Ankyrin repeat"/>
    <property type="match status" value="1"/>
</dbReference>